<dbReference type="InterPro" id="IPR038466">
    <property type="entry name" value="S8_pro-domain_sf"/>
</dbReference>
<dbReference type="SMART" id="SM00261">
    <property type="entry name" value="FU"/>
    <property type="match status" value="10"/>
</dbReference>
<keyword evidence="14" id="KW-0472">Membrane</keyword>
<evidence type="ECO:0000256" key="14">
    <source>
        <dbReference type="SAM" id="Phobius"/>
    </source>
</evidence>
<name>A0A815JVT9_9BILA</name>
<dbReference type="InterPro" id="IPR023828">
    <property type="entry name" value="Peptidase_S8_Ser-AS"/>
</dbReference>
<keyword evidence="8" id="KW-1015">Disulfide bond</keyword>
<evidence type="ECO:0000259" key="16">
    <source>
        <dbReference type="PROSITE" id="PS51829"/>
    </source>
</evidence>
<accession>A0A815JVT9</accession>
<evidence type="ECO:0000313" key="17">
    <source>
        <dbReference type="EMBL" id="CAF1384262.1"/>
    </source>
</evidence>
<organism evidence="17 19">
    <name type="scientific">Adineta steineri</name>
    <dbReference type="NCBI Taxonomy" id="433720"/>
    <lineage>
        <taxon>Eukaryota</taxon>
        <taxon>Metazoa</taxon>
        <taxon>Spiralia</taxon>
        <taxon>Gnathifera</taxon>
        <taxon>Rotifera</taxon>
        <taxon>Eurotatoria</taxon>
        <taxon>Bdelloidea</taxon>
        <taxon>Adinetida</taxon>
        <taxon>Adinetidae</taxon>
        <taxon>Adineta</taxon>
    </lineage>
</organism>
<evidence type="ECO:0000256" key="13">
    <source>
        <dbReference type="SAM" id="MobiDB-lite"/>
    </source>
</evidence>
<keyword evidence="5 11" id="KW-0378">Hydrolase</keyword>
<dbReference type="InterPro" id="IPR000742">
    <property type="entry name" value="EGF"/>
</dbReference>
<evidence type="ECO:0000256" key="6">
    <source>
        <dbReference type="ARBA" id="ARBA00022825"/>
    </source>
</evidence>
<evidence type="ECO:0000256" key="4">
    <source>
        <dbReference type="ARBA" id="ARBA00022729"/>
    </source>
</evidence>
<dbReference type="InterPro" id="IPR000209">
    <property type="entry name" value="Peptidase_S8/S53_dom"/>
</dbReference>
<dbReference type="Gene3D" id="2.60.120.260">
    <property type="entry name" value="Galactose-binding domain-like"/>
    <property type="match status" value="1"/>
</dbReference>
<dbReference type="Proteomes" id="UP000663881">
    <property type="component" value="Unassembled WGS sequence"/>
</dbReference>
<evidence type="ECO:0000313" key="19">
    <source>
        <dbReference type="Proteomes" id="UP000663891"/>
    </source>
</evidence>
<proteinExistence type="inferred from homology"/>
<dbReference type="CDD" id="cd04059">
    <property type="entry name" value="Peptidases_S8_Protein_convertases_Kexins_Furin-like"/>
    <property type="match status" value="1"/>
</dbReference>
<dbReference type="InterPro" id="IPR008979">
    <property type="entry name" value="Galactose-bd-like_sf"/>
</dbReference>
<dbReference type="SUPFAM" id="SSF52743">
    <property type="entry name" value="Subtilisin-like"/>
    <property type="match status" value="1"/>
</dbReference>
<evidence type="ECO:0000256" key="9">
    <source>
        <dbReference type="ARBA" id="ARBA00023180"/>
    </source>
</evidence>
<evidence type="ECO:0000256" key="12">
    <source>
        <dbReference type="RuleBase" id="RU003355"/>
    </source>
</evidence>
<dbReference type="FunFam" id="2.60.120.260:FF:000006">
    <property type="entry name" value="Proprotein convertase subtilisin/kexin type 5"/>
    <property type="match status" value="1"/>
</dbReference>
<dbReference type="GO" id="GO:0005802">
    <property type="term" value="C:trans-Golgi network"/>
    <property type="evidence" value="ECO:0007669"/>
    <property type="project" value="TreeGrafter"/>
</dbReference>
<dbReference type="Pfam" id="PF16470">
    <property type="entry name" value="S8_pro-domain"/>
    <property type="match status" value="1"/>
</dbReference>
<dbReference type="Gene3D" id="2.10.220.10">
    <property type="entry name" value="Hormone Receptor, Insulin-like Growth Factor Receptor 1, Chain A, domain 2"/>
    <property type="match status" value="6"/>
</dbReference>
<dbReference type="Gene3D" id="3.30.70.850">
    <property type="entry name" value="Peptidase S8, pro-domain"/>
    <property type="match status" value="1"/>
</dbReference>
<dbReference type="PROSITE" id="PS51892">
    <property type="entry name" value="SUBTILASE"/>
    <property type="match status" value="1"/>
</dbReference>
<dbReference type="PRINTS" id="PR00723">
    <property type="entry name" value="SUBTILISIN"/>
</dbReference>
<comment type="cofactor">
    <cofactor evidence="1">
        <name>Ca(2+)</name>
        <dbReference type="ChEBI" id="CHEBI:29108"/>
    </cofactor>
</comment>
<dbReference type="SUPFAM" id="SSF57184">
    <property type="entry name" value="Growth factor receptor domain"/>
    <property type="match status" value="4"/>
</dbReference>
<dbReference type="PANTHER" id="PTHR42884:SF3">
    <property type="entry name" value="FURIN-LIKE PROTEASE 1, ISOFORMS 1_1-X_2"/>
    <property type="match status" value="1"/>
</dbReference>
<feature type="compositionally biased region" description="Polar residues" evidence="13">
    <location>
        <begin position="1216"/>
        <end position="1230"/>
    </location>
</feature>
<comment type="caution">
    <text evidence="17">The sequence shown here is derived from an EMBL/GenBank/DDBJ whole genome shotgun (WGS) entry which is preliminary data.</text>
</comment>
<dbReference type="Gene3D" id="3.40.50.200">
    <property type="entry name" value="Peptidase S8/S53 domain"/>
    <property type="match status" value="1"/>
</dbReference>
<evidence type="ECO:0000256" key="15">
    <source>
        <dbReference type="SAM" id="SignalP"/>
    </source>
</evidence>
<dbReference type="InterPro" id="IPR006212">
    <property type="entry name" value="Furin_repeat"/>
</dbReference>
<keyword evidence="14" id="KW-0812">Transmembrane</keyword>
<evidence type="ECO:0000256" key="10">
    <source>
        <dbReference type="PIRSR" id="PIRSR615500-1"/>
    </source>
</evidence>
<keyword evidence="9" id="KW-0325">Glycoprotein</keyword>
<keyword evidence="6 11" id="KW-0720">Serine protease</keyword>
<dbReference type="PROSITE" id="PS00136">
    <property type="entry name" value="SUBTILASE_ASP"/>
    <property type="match status" value="1"/>
</dbReference>
<gene>
    <name evidence="18" type="ORF">OKA104_LOCUS30082</name>
    <name evidence="17" type="ORF">VCS650_LOCUS35581</name>
</gene>
<evidence type="ECO:0000256" key="2">
    <source>
        <dbReference type="ARBA" id="ARBA00022670"/>
    </source>
</evidence>
<dbReference type="Pfam" id="PF00082">
    <property type="entry name" value="Peptidase_S8"/>
    <property type="match status" value="1"/>
</dbReference>
<feature type="region of interest" description="Disordered" evidence="13">
    <location>
        <begin position="1201"/>
        <end position="1240"/>
    </location>
</feature>
<feature type="transmembrane region" description="Helical" evidence="14">
    <location>
        <begin position="1149"/>
        <end position="1173"/>
    </location>
</feature>
<evidence type="ECO:0000256" key="5">
    <source>
        <dbReference type="ARBA" id="ARBA00022801"/>
    </source>
</evidence>
<protein>
    <recommendedName>
        <fullName evidence="16">P/Homo B domain-containing protein</fullName>
    </recommendedName>
</protein>
<dbReference type="Proteomes" id="UP000663891">
    <property type="component" value="Unassembled WGS sequence"/>
</dbReference>
<sequence length="1240" mass="139015">MFPSIILTFILCFTLFSTTISSKSIVIEVKGDCETVGGRIAHEHGYRYVRQIFDGFCEIEEDPLSVNHRRHRRAIQQGFNPADIISKDEDVEWAEYQIPKTRRKREFLFNDPQWNSMWYLIRHSQTPHLPDLNVTGAWEMGYTGRGQVVTFLDDGLEYDHPDLQENYDKDASTDINGNDDDPTPRYEVTNENKHGTRCAGEVAAKVNNNICGVGIAYHARVGGIRMLDGDVTDSVEARSLSHRPDHIGIYSASWGPDDNGLVVDGPGRLAKKAFENGALHGRDGKGSIFVWASGNGGRQSDSCACDGYITSIYTIAISATTEHGDKPWYLEECSATLASAYSSGQSSNGERDIYTTDLNHACTAHHTGTSAAAPLAAAIYALVLEANPDLTWRDIMHITVLGSRPDAIPSNNNIVRNAAGLSVSNRFGFGLMDAGLMTWYASGWKNVPSMSTCESVTDNPKRVIPSRSNEIFSLNLMECKDDIDPTHEVNYIEQVQIFVTLLTDRRGEIELFLYSPSNTRTQILPKRERDMSNKGFQDWPFLTVQLWGEVPHGQWKLQVVNTGGGSATLITWKLLVHGTREYPISPRSETKQLTFGSDRPSCHIECNPDKPCGNTDTNCTSCRHLKQPLSDGKFRCVGICPEGTYTNEEDKLCLPCHSQCGSCRNASEYSCISCKTDFFLIHDTMTCVESCPEQYYTDHHLRKCIHCKNDCASCDTSSQICTSCPDGYALKDTDCIKASKKCQSNEYFSFTENDCRWCDSRCLTCSGSRSDQCKSCDKTSKYPYLQYRTCVSLCSTGFYFSKNLFQCLPCHETCLNCTSSSESSCTSCKLGYVFLSDNHRCEKHTGKPYYLDVNTGETHTCHGSCTQCKGSKPNDCIACNSMNEVLLDDGHCVNQCPLGFYKSQKQTMDYQTNVCLPCSIGCKKCNNISQCYQCDESKGYKLINSVCVPNCKPRTFLSGDRCESCQNPCITCMNLTSCLTCVDQFLLLNDQCVEECPEGYYLYNQQCLQCHPICNTCKGPTEDDCKTCTKGFIFNEKEKKCLSSCPNGNYFDKDQNDCKLCTNNCLECLNPGSYCRQCIFPMSLDTITHRCLHCCTTNLTTNDCCQCPSSWDGFCLHPLVTPSTHIADWFENSIDNIRHKFNELNKSPYTIPIIISIPFLISIIICLITYSLCQMCSSRSTTKQQEHNNVEYVMLQNIDDNDDDDEEEEEEDKESILTNGHSKQVLSNETLIPMDHVEKT</sequence>
<feature type="signal peptide" evidence="15">
    <location>
        <begin position="1"/>
        <end position="21"/>
    </location>
</feature>
<feature type="active site" description="Charge relay system" evidence="10 11">
    <location>
        <position position="370"/>
    </location>
</feature>
<keyword evidence="3" id="KW-0165">Cleavage on pair of basic residues</keyword>
<dbReference type="InterPro" id="IPR023827">
    <property type="entry name" value="Peptidase_S8_Asp-AS"/>
</dbReference>
<dbReference type="PROSITE" id="PS51829">
    <property type="entry name" value="P_HOMO_B"/>
    <property type="match status" value="1"/>
</dbReference>
<keyword evidence="4 15" id="KW-0732">Signal</keyword>
<dbReference type="SMART" id="SM00181">
    <property type="entry name" value="EGF"/>
    <property type="match status" value="8"/>
</dbReference>
<dbReference type="PROSITE" id="PS00137">
    <property type="entry name" value="SUBTILASE_HIS"/>
    <property type="match status" value="1"/>
</dbReference>
<dbReference type="PROSITE" id="PS00138">
    <property type="entry name" value="SUBTILASE_SER"/>
    <property type="match status" value="1"/>
</dbReference>
<evidence type="ECO:0000313" key="18">
    <source>
        <dbReference type="EMBL" id="CAF4006142.1"/>
    </source>
</evidence>
<feature type="active site" description="Charge relay system" evidence="10 11">
    <location>
        <position position="153"/>
    </location>
</feature>
<comment type="similarity">
    <text evidence="11 12">Belongs to the peptidase S8 family.</text>
</comment>
<dbReference type="AlphaFoldDB" id="A0A815JVT9"/>
<dbReference type="InterPro" id="IPR015500">
    <property type="entry name" value="Peptidase_S8_subtilisin-rel"/>
</dbReference>
<keyword evidence="7" id="KW-0865">Zymogen</keyword>
<feature type="compositionally biased region" description="Acidic residues" evidence="13">
    <location>
        <begin position="1201"/>
        <end position="1213"/>
    </location>
</feature>
<keyword evidence="14" id="KW-1133">Transmembrane helix</keyword>
<dbReference type="InterPro" id="IPR034182">
    <property type="entry name" value="Kexin/furin"/>
</dbReference>
<dbReference type="EMBL" id="CAJNON010000813">
    <property type="protein sequence ID" value="CAF1384262.1"/>
    <property type="molecule type" value="Genomic_DNA"/>
</dbReference>
<dbReference type="InterPro" id="IPR022398">
    <property type="entry name" value="Peptidase_S8_His-AS"/>
</dbReference>
<keyword evidence="2 11" id="KW-0645">Protease</keyword>
<dbReference type="PANTHER" id="PTHR42884">
    <property type="entry name" value="PROPROTEIN CONVERTASE SUBTILISIN/KEXIN-RELATED"/>
    <property type="match status" value="1"/>
</dbReference>
<dbReference type="InterPro" id="IPR009030">
    <property type="entry name" value="Growth_fac_rcpt_cys_sf"/>
</dbReference>
<dbReference type="CDD" id="cd00064">
    <property type="entry name" value="FU"/>
    <property type="match status" value="6"/>
</dbReference>
<dbReference type="SUPFAM" id="SSF49785">
    <property type="entry name" value="Galactose-binding domain-like"/>
    <property type="match status" value="1"/>
</dbReference>
<feature type="chain" id="PRO_5035687181" description="P/Homo B domain-containing protein" evidence="15">
    <location>
        <begin position="22"/>
        <end position="1240"/>
    </location>
</feature>
<reference evidence="17" key="1">
    <citation type="submission" date="2021-02" db="EMBL/GenBank/DDBJ databases">
        <authorList>
            <person name="Nowell W R."/>
        </authorList>
    </citation>
    <scope>NUCLEOTIDE SEQUENCE</scope>
</reference>
<dbReference type="Pfam" id="PF01483">
    <property type="entry name" value="P_proprotein"/>
    <property type="match status" value="1"/>
</dbReference>
<dbReference type="FunFam" id="3.40.50.200:FF:000001">
    <property type="entry name" value="Furin 2, isoform B"/>
    <property type="match status" value="1"/>
</dbReference>
<feature type="domain" description="P/Homo B" evidence="16">
    <location>
        <begin position="446"/>
        <end position="582"/>
    </location>
</feature>
<dbReference type="InterPro" id="IPR036852">
    <property type="entry name" value="Peptidase_S8/S53_dom_sf"/>
</dbReference>
<evidence type="ECO:0000256" key="11">
    <source>
        <dbReference type="PROSITE-ProRule" id="PRU01240"/>
    </source>
</evidence>
<evidence type="ECO:0000256" key="3">
    <source>
        <dbReference type="ARBA" id="ARBA00022685"/>
    </source>
</evidence>
<dbReference type="GO" id="GO:0016486">
    <property type="term" value="P:peptide hormone processing"/>
    <property type="evidence" value="ECO:0007669"/>
    <property type="project" value="TreeGrafter"/>
</dbReference>
<dbReference type="GO" id="GO:0004252">
    <property type="term" value="F:serine-type endopeptidase activity"/>
    <property type="evidence" value="ECO:0007669"/>
    <property type="project" value="UniProtKB-UniRule"/>
</dbReference>
<evidence type="ECO:0000256" key="1">
    <source>
        <dbReference type="ARBA" id="ARBA00001913"/>
    </source>
</evidence>
<dbReference type="GO" id="GO:0000139">
    <property type="term" value="C:Golgi membrane"/>
    <property type="evidence" value="ECO:0007669"/>
    <property type="project" value="TreeGrafter"/>
</dbReference>
<dbReference type="EMBL" id="CAJOAY010003163">
    <property type="protein sequence ID" value="CAF4006142.1"/>
    <property type="molecule type" value="Genomic_DNA"/>
</dbReference>
<dbReference type="OrthoDB" id="300641at2759"/>
<feature type="active site" description="Charge relay system" evidence="10 11">
    <location>
        <position position="194"/>
    </location>
</feature>
<evidence type="ECO:0000256" key="7">
    <source>
        <dbReference type="ARBA" id="ARBA00023145"/>
    </source>
</evidence>
<dbReference type="InterPro" id="IPR002884">
    <property type="entry name" value="P_dom"/>
</dbReference>
<evidence type="ECO:0000256" key="8">
    <source>
        <dbReference type="ARBA" id="ARBA00023157"/>
    </source>
</evidence>
<dbReference type="InterPro" id="IPR032815">
    <property type="entry name" value="S8_pro-domain"/>
</dbReference>